<dbReference type="GO" id="GO:0030015">
    <property type="term" value="C:CCR4-NOT core complex"/>
    <property type="evidence" value="ECO:0007669"/>
    <property type="project" value="InterPro"/>
</dbReference>
<feature type="compositionally biased region" description="Polar residues" evidence="4">
    <location>
        <begin position="98"/>
        <end position="112"/>
    </location>
</feature>
<dbReference type="Proteomes" id="UP000799750">
    <property type="component" value="Unassembled WGS sequence"/>
</dbReference>
<dbReference type="EMBL" id="MU004199">
    <property type="protein sequence ID" value="KAF2489099.1"/>
    <property type="molecule type" value="Genomic_DNA"/>
</dbReference>
<dbReference type="Pfam" id="PF04153">
    <property type="entry name" value="NOT2_3_5_C"/>
    <property type="match status" value="1"/>
</dbReference>
<keyword evidence="7" id="KW-1185">Reference proteome</keyword>
<accession>A0A6A6QAK4</accession>
<proteinExistence type="inferred from homology"/>
<dbReference type="Gene3D" id="2.30.30.1020">
    <property type="entry name" value="CCR4-NOT complex subunit 2/3/5, C-terminal domain"/>
    <property type="match status" value="1"/>
</dbReference>
<comment type="similarity">
    <text evidence="1">Belongs to the CNOT2/3/5 family.</text>
</comment>
<dbReference type="InterPro" id="IPR007282">
    <property type="entry name" value="NOT2/3/5_C"/>
</dbReference>
<feature type="compositionally biased region" description="Low complexity" evidence="4">
    <location>
        <begin position="113"/>
        <end position="149"/>
    </location>
</feature>
<feature type="compositionally biased region" description="Polar residues" evidence="4">
    <location>
        <begin position="187"/>
        <end position="197"/>
    </location>
</feature>
<gene>
    <name evidence="6" type="ORF">BU16DRAFT_531506</name>
</gene>
<dbReference type="GO" id="GO:0006355">
    <property type="term" value="P:regulation of DNA-templated transcription"/>
    <property type="evidence" value="ECO:0007669"/>
    <property type="project" value="InterPro"/>
</dbReference>
<evidence type="ECO:0000256" key="2">
    <source>
        <dbReference type="ARBA" id="ARBA00023015"/>
    </source>
</evidence>
<feature type="domain" description="NOT2/NOT3/NOT5 C-terminal" evidence="5">
    <location>
        <begin position="403"/>
        <end position="526"/>
    </location>
</feature>
<evidence type="ECO:0000256" key="3">
    <source>
        <dbReference type="ARBA" id="ARBA00023163"/>
    </source>
</evidence>
<sequence>MNRPGPGPQPLRTIPSGMFQNQQAPAARGTPLATGRLQNGKIGSGSQWGFGGPMGGAPGLATAQARTNGGGLSSFAQTIGSSQPHTPLDPSEFPSLSGAPQAQQNTSAQQIWARQNIQAQVQAQAQHSTIQRPQGQNPPQGQAAQPSNQHQQLQTPIHEDGAGATQGQYPSGADDYRFGGQAGVGQLSGSTQPQTGNIEEFPPLGGAGGEAGPDRRTGMIQNAAYGANANTGAFPGLGQTRNGLSSPTDGQQDRSIGTAVGDRSMHAGGAGAGVSRAQYDGLRGAFQDTDRNGLGRGAQGLGNMSLIGSQLPMRSGSIAGQPQRTQQTQWDQSFGSDAVQSPSQQAPQHKRLSEMTEKERFGLPGLLAMIPLESPDHSTLAVGQDLTVLGLDLSRPDGSPLHPTFGSPFVESMSKPVIPPDFTLPAAYTVTNVPELHTKMNSFSTETLLAIFYQYPRDIMQEIAAGELYQRDWRWHKVLQQWMMKDPELPQPIRISQREERGWYLFFDVMNWRRERKEYDLNYDDLDQRHGPALAANPL</sequence>
<dbReference type="PANTHER" id="PTHR23326">
    <property type="entry name" value="CCR4 NOT-RELATED"/>
    <property type="match status" value="1"/>
</dbReference>
<dbReference type="InterPro" id="IPR038635">
    <property type="entry name" value="CCR4-NOT_su2/3/5_C_sf"/>
</dbReference>
<dbReference type="GO" id="GO:0000289">
    <property type="term" value="P:nuclear-transcribed mRNA poly(A) tail shortening"/>
    <property type="evidence" value="ECO:0007669"/>
    <property type="project" value="UniProtKB-ARBA"/>
</dbReference>
<protein>
    <recommendedName>
        <fullName evidence="5">NOT2/NOT3/NOT5 C-terminal domain-containing protein</fullName>
    </recommendedName>
</protein>
<dbReference type="OrthoDB" id="25391at2759"/>
<evidence type="ECO:0000256" key="1">
    <source>
        <dbReference type="ARBA" id="ARBA00007682"/>
    </source>
</evidence>
<feature type="compositionally biased region" description="Polar residues" evidence="4">
    <location>
        <begin position="333"/>
        <end position="347"/>
    </location>
</feature>
<evidence type="ECO:0000256" key="4">
    <source>
        <dbReference type="SAM" id="MobiDB-lite"/>
    </source>
</evidence>
<feature type="compositionally biased region" description="Gly residues" evidence="4">
    <location>
        <begin position="42"/>
        <end position="58"/>
    </location>
</feature>
<keyword evidence="2" id="KW-0805">Transcription regulation</keyword>
<evidence type="ECO:0000313" key="6">
    <source>
        <dbReference type="EMBL" id="KAF2489099.1"/>
    </source>
</evidence>
<dbReference type="InterPro" id="IPR040168">
    <property type="entry name" value="Not2/3/5"/>
</dbReference>
<feature type="compositionally biased region" description="Polar residues" evidence="4">
    <location>
        <begin position="74"/>
        <end position="85"/>
    </location>
</feature>
<name>A0A6A6QAK4_9PEZI</name>
<evidence type="ECO:0000313" key="7">
    <source>
        <dbReference type="Proteomes" id="UP000799750"/>
    </source>
</evidence>
<organism evidence="6 7">
    <name type="scientific">Lophium mytilinum</name>
    <dbReference type="NCBI Taxonomy" id="390894"/>
    <lineage>
        <taxon>Eukaryota</taxon>
        <taxon>Fungi</taxon>
        <taxon>Dikarya</taxon>
        <taxon>Ascomycota</taxon>
        <taxon>Pezizomycotina</taxon>
        <taxon>Dothideomycetes</taxon>
        <taxon>Pleosporomycetidae</taxon>
        <taxon>Mytilinidiales</taxon>
        <taxon>Mytilinidiaceae</taxon>
        <taxon>Lophium</taxon>
    </lineage>
</organism>
<feature type="region of interest" description="Disordered" evidence="4">
    <location>
        <begin position="1"/>
        <end position="204"/>
    </location>
</feature>
<feature type="region of interest" description="Disordered" evidence="4">
    <location>
        <begin position="314"/>
        <end position="353"/>
    </location>
</feature>
<evidence type="ECO:0000259" key="5">
    <source>
        <dbReference type="Pfam" id="PF04153"/>
    </source>
</evidence>
<reference evidence="6" key="1">
    <citation type="journal article" date="2020" name="Stud. Mycol.">
        <title>101 Dothideomycetes genomes: a test case for predicting lifestyles and emergence of pathogens.</title>
        <authorList>
            <person name="Haridas S."/>
            <person name="Albert R."/>
            <person name="Binder M."/>
            <person name="Bloem J."/>
            <person name="Labutti K."/>
            <person name="Salamov A."/>
            <person name="Andreopoulos B."/>
            <person name="Baker S."/>
            <person name="Barry K."/>
            <person name="Bills G."/>
            <person name="Bluhm B."/>
            <person name="Cannon C."/>
            <person name="Castanera R."/>
            <person name="Culley D."/>
            <person name="Daum C."/>
            <person name="Ezra D."/>
            <person name="Gonzalez J."/>
            <person name="Henrissat B."/>
            <person name="Kuo A."/>
            <person name="Liang C."/>
            <person name="Lipzen A."/>
            <person name="Lutzoni F."/>
            <person name="Magnuson J."/>
            <person name="Mondo S."/>
            <person name="Nolan M."/>
            <person name="Ohm R."/>
            <person name="Pangilinan J."/>
            <person name="Park H.-J."/>
            <person name="Ramirez L."/>
            <person name="Alfaro M."/>
            <person name="Sun H."/>
            <person name="Tritt A."/>
            <person name="Yoshinaga Y."/>
            <person name="Zwiers L.-H."/>
            <person name="Turgeon B."/>
            <person name="Goodwin S."/>
            <person name="Spatafora J."/>
            <person name="Crous P."/>
            <person name="Grigoriev I."/>
        </authorList>
    </citation>
    <scope>NUCLEOTIDE SEQUENCE</scope>
    <source>
        <strain evidence="6">CBS 269.34</strain>
    </source>
</reference>
<dbReference type="AlphaFoldDB" id="A0A6A6QAK4"/>
<feature type="compositionally biased region" description="Low complexity" evidence="4">
    <location>
        <begin position="321"/>
        <end position="332"/>
    </location>
</feature>
<keyword evidence="3" id="KW-0804">Transcription</keyword>